<protein>
    <recommendedName>
        <fullName evidence="1">Endonuclease/exonuclease/phosphatase domain-containing protein</fullName>
    </recommendedName>
</protein>
<reference evidence="2 3" key="1">
    <citation type="journal article" date="2021" name="Int. J. Syst. Evol. Microbiol.">
        <title>Reticulibacter mediterranei gen. nov., sp. nov., within the new family Reticulibacteraceae fam. nov., and Ktedonospora formicarum gen. nov., sp. nov., Ktedonobacter robiniae sp. nov., Dictyobacter formicarum sp. nov. and Dictyobacter arantiisoli sp. nov., belonging to the class Ktedonobacteria.</title>
        <authorList>
            <person name="Yabe S."/>
            <person name="Zheng Y."/>
            <person name="Wang C.M."/>
            <person name="Sakai Y."/>
            <person name="Abe K."/>
            <person name="Yokota A."/>
            <person name="Donadio S."/>
            <person name="Cavaletti L."/>
            <person name="Monciardini P."/>
        </authorList>
    </citation>
    <scope>NUCLEOTIDE SEQUENCE [LARGE SCALE GENOMIC DNA]</scope>
    <source>
        <strain evidence="2 3">SOSP1-30</strain>
    </source>
</reference>
<keyword evidence="3" id="KW-1185">Reference proteome</keyword>
<comment type="caution">
    <text evidence="2">The sequence shown here is derived from an EMBL/GenBank/DDBJ whole genome shotgun (WGS) entry which is preliminary data.</text>
</comment>
<dbReference type="EMBL" id="BNJG01000001">
    <property type="protein sequence ID" value="GHO53451.1"/>
    <property type="molecule type" value="Genomic_DNA"/>
</dbReference>
<sequence length="239" mass="26551">MTSVLSWNMEVGHSHDALLLPLLKEKHPAIVALEEVDPGDTFTQSPDFKRLYAYQLAQPTTNVPYNLALLSIYPIIEYGTLKTGDDTWAEPQAQVLWARLDLGSGQRLVVIIGHPVSSIHAVANCYFCSERRDGQLRSLNAFAHSFMFHGEAVLLAGDMNVTDREPGYASLTASLQDAFQLAGTGSGHTWGFHRLNPYWPMLRIDYLLASPRVHPTTFDVDCAPRASDHCVIWGQFGLL</sequence>
<dbReference type="Proteomes" id="UP000654345">
    <property type="component" value="Unassembled WGS sequence"/>
</dbReference>
<name>A0ABQ3UL32_9CHLR</name>
<accession>A0ABQ3UL32</accession>
<feature type="domain" description="Endonuclease/exonuclease/phosphatase" evidence="1">
    <location>
        <begin position="5"/>
        <end position="229"/>
    </location>
</feature>
<dbReference type="SUPFAM" id="SSF56219">
    <property type="entry name" value="DNase I-like"/>
    <property type="match status" value="1"/>
</dbReference>
<evidence type="ECO:0000259" key="1">
    <source>
        <dbReference type="Pfam" id="PF03372"/>
    </source>
</evidence>
<gene>
    <name evidence="2" type="ORF">KSB_19260</name>
</gene>
<dbReference type="Pfam" id="PF03372">
    <property type="entry name" value="Exo_endo_phos"/>
    <property type="match status" value="1"/>
</dbReference>
<organism evidence="2 3">
    <name type="scientific">Ktedonobacter robiniae</name>
    <dbReference type="NCBI Taxonomy" id="2778365"/>
    <lineage>
        <taxon>Bacteria</taxon>
        <taxon>Bacillati</taxon>
        <taxon>Chloroflexota</taxon>
        <taxon>Ktedonobacteria</taxon>
        <taxon>Ktedonobacterales</taxon>
        <taxon>Ktedonobacteraceae</taxon>
        <taxon>Ktedonobacter</taxon>
    </lineage>
</organism>
<proteinExistence type="predicted"/>
<evidence type="ECO:0000313" key="3">
    <source>
        <dbReference type="Proteomes" id="UP000654345"/>
    </source>
</evidence>
<dbReference type="InterPro" id="IPR005135">
    <property type="entry name" value="Endo/exonuclease/phosphatase"/>
</dbReference>
<evidence type="ECO:0000313" key="2">
    <source>
        <dbReference type="EMBL" id="GHO53451.1"/>
    </source>
</evidence>
<dbReference type="Gene3D" id="3.60.10.10">
    <property type="entry name" value="Endonuclease/exonuclease/phosphatase"/>
    <property type="match status" value="1"/>
</dbReference>
<dbReference type="InterPro" id="IPR036691">
    <property type="entry name" value="Endo/exonu/phosph_ase_sf"/>
</dbReference>